<evidence type="ECO:0000313" key="2">
    <source>
        <dbReference type="EMBL" id="GES85073.1"/>
    </source>
</evidence>
<protein>
    <submittedName>
        <fullName evidence="2">Uncharacterized protein</fullName>
    </submittedName>
</protein>
<organism evidence="2 3">
    <name type="scientific">Rhizophagus clarus</name>
    <dbReference type="NCBI Taxonomy" id="94130"/>
    <lineage>
        <taxon>Eukaryota</taxon>
        <taxon>Fungi</taxon>
        <taxon>Fungi incertae sedis</taxon>
        <taxon>Mucoromycota</taxon>
        <taxon>Glomeromycotina</taxon>
        <taxon>Glomeromycetes</taxon>
        <taxon>Glomerales</taxon>
        <taxon>Glomeraceae</taxon>
        <taxon>Rhizophagus</taxon>
    </lineage>
</organism>
<dbReference type="AlphaFoldDB" id="A0A8H3LAW7"/>
<sequence length="180" mass="20447">MYSLGDVPIRWSSDSWTLKERQSRSWFPDCVLPKQLRHRNTSHDLLQQHKIKSFNLIETPNGKRQLKKVFFTNGPRASAAVRNQRRLVRNTVQSSRVSQKAGDEPPQRLGTNKQESKVPPKSGQADASRAKKNKKKNKNEPSGSTTKKKSRSSKHKKSSLSCGASNDNRLAELLLRVYLV</sequence>
<dbReference type="Proteomes" id="UP000615446">
    <property type="component" value="Unassembled WGS sequence"/>
</dbReference>
<gene>
    <name evidence="2" type="ORF">RCL2_001216400</name>
</gene>
<accession>A0A8H3LAW7</accession>
<dbReference type="EMBL" id="BLAL01000087">
    <property type="protein sequence ID" value="GES85073.1"/>
    <property type="molecule type" value="Genomic_DNA"/>
</dbReference>
<evidence type="ECO:0000256" key="1">
    <source>
        <dbReference type="SAM" id="MobiDB-lite"/>
    </source>
</evidence>
<feature type="region of interest" description="Disordered" evidence="1">
    <location>
        <begin position="90"/>
        <end position="166"/>
    </location>
</feature>
<name>A0A8H3LAW7_9GLOM</name>
<reference evidence="2" key="1">
    <citation type="submission" date="2019-10" db="EMBL/GenBank/DDBJ databases">
        <title>Conservation and host-specific expression of non-tandemly repeated heterogenous ribosome RNA gene in arbuscular mycorrhizal fungi.</title>
        <authorList>
            <person name="Maeda T."/>
            <person name="Kobayashi Y."/>
            <person name="Nakagawa T."/>
            <person name="Ezawa T."/>
            <person name="Yamaguchi K."/>
            <person name="Bino T."/>
            <person name="Nishimoto Y."/>
            <person name="Shigenobu S."/>
            <person name="Kawaguchi M."/>
        </authorList>
    </citation>
    <scope>NUCLEOTIDE SEQUENCE</scope>
    <source>
        <strain evidence="2">HR1</strain>
    </source>
</reference>
<proteinExistence type="predicted"/>
<feature type="compositionally biased region" description="Basic residues" evidence="1">
    <location>
        <begin position="146"/>
        <end position="158"/>
    </location>
</feature>
<comment type="caution">
    <text evidence="2">The sequence shown here is derived from an EMBL/GenBank/DDBJ whole genome shotgun (WGS) entry which is preliminary data.</text>
</comment>
<evidence type="ECO:0000313" key="3">
    <source>
        <dbReference type="Proteomes" id="UP000615446"/>
    </source>
</evidence>